<evidence type="ECO:0000256" key="28">
    <source>
        <dbReference type="ARBA" id="ARBA00048459"/>
    </source>
</evidence>
<evidence type="ECO:0000256" key="16">
    <source>
        <dbReference type="ARBA" id="ARBA00023098"/>
    </source>
</evidence>
<evidence type="ECO:0000256" key="9">
    <source>
        <dbReference type="ARBA" id="ARBA00022824"/>
    </source>
</evidence>
<comment type="function">
    <text evidence="18">Acts as a Baeyer-Villiger monooxygenase on a broad range of substrates. Catalyzes the insertion of an oxygen atom into a carbon-carbon bond adjacent to a carbonyl, which converts ketones to esters. Active on diverse carbonyl compounds, whereas soft nucleophiles are mostly non- or poorly reactive. In contrast with other forms of FMO it is non- or poorly active on 'classical' substrates such as drugs, pesticides, and dietary components containing soft nucleophilic heteroatoms. Able to oxidize drug molecules bearing a carbonyl group on an aliphatic chain, such as nabumetone and pentoxifylline. Also, in the absence of substrates, shows slow but yet significant NADPH oxidase activity. Acts as a positive modulator of cholesterol biosynthesis as well as glucose homeostasis, promoting metabolic aging via pleiotropic effects.</text>
</comment>
<dbReference type="GO" id="GO:0004499">
    <property type="term" value="F:N,N-dimethylaniline monooxygenase activity"/>
    <property type="evidence" value="ECO:0007669"/>
    <property type="project" value="UniProtKB-UniRule"/>
</dbReference>
<evidence type="ECO:0000256" key="32">
    <source>
        <dbReference type="ARBA" id="ARBA00049475"/>
    </source>
</evidence>
<dbReference type="FunFam" id="3.50.50.60:FF:000159">
    <property type="entry name" value="Dimethylaniline monooxygenase [N-oxide-forming]"/>
    <property type="match status" value="1"/>
</dbReference>
<dbReference type="InterPro" id="IPR000960">
    <property type="entry name" value="Flavin_mOase"/>
</dbReference>
<comment type="catalytic activity">
    <reaction evidence="30">
        <text>heptan-4-one + NADPH + O2 + H(+) = propyl butanoate + NADP(+) + H2O</text>
        <dbReference type="Rhea" id="RHEA:54852"/>
        <dbReference type="ChEBI" id="CHEBI:15377"/>
        <dbReference type="ChEBI" id="CHEBI:15378"/>
        <dbReference type="ChEBI" id="CHEBI:15379"/>
        <dbReference type="ChEBI" id="CHEBI:57783"/>
        <dbReference type="ChEBI" id="CHEBI:58349"/>
        <dbReference type="ChEBI" id="CHEBI:89484"/>
        <dbReference type="ChEBI" id="CHEBI:89719"/>
    </reaction>
    <physiologicalReaction direction="left-to-right" evidence="30">
        <dbReference type="Rhea" id="RHEA:54853"/>
    </physiologicalReaction>
</comment>
<accession>A0A7E5A2E1</accession>
<dbReference type="InterPro" id="IPR050346">
    <property type="entry name" value="FMO-like"/>
</dbReference>
<dbReference type="GO" id="GO:0034899">
    <property type="term" value="F:trimethylamine monooxygenase activity"/>
    <property type="evidence" value="ECO:0007669"/>
    <property type="project" value="UniProtKB-EC"/>
</dbReference>
<dbReference type="GO" id="GO:0005789">
    <property type="term" value="C:endoplasmic reticulum membrane"/>
    <property type="evidence" value="ECO:0007669"/>
    <property type="project" value="UniProtKB-SubCell"/>
</dbReference>
<comment type="catalytic activity">
    <reaction evidence="32">
        <text>octan-3-one + NADPH + O2 + H(+) = pentyl propanoate + NADP(+) + H2O</text>
        <dbReference type="Rhea" id="RHEA:54840"/>
        <dbReference type="ChEBI" id="CHEBI:15377"/>
        <dbReference type="ChEBI" id="CHEBI:15378"/>
        <dbReference type="ChEBI" id="CHEBI:15379"/>
        <dbReference type="ChEBI" id="CHEBI:57783"/>
        <dbReference type="ChEBI" id="CHEBI:58349"/>
        <dbReference type="ChEBI" id="CHEBI:80946"/>
        <dbReference type="ChEBI" id="CHEBI:87373"/>
    </reaction>
    <physiologicalReaction direction="left-to-right" evidence="32">
        <dbReference type="Rhea" id="RHEA:54841"/>
    </physiologicalReaction>
</comment>
<reference evidence="37" key="2">
    <citation type="submission" date="2020-10" db="UniProtKB">
        <authorList>
            <consortium name="WormBaseParasite"/>
        </authorList>
    </citation>
    <scope>IDENTIFICATION</scope>
</reference>
<evidence type="ECO:0000256" key="1">
    <source>
        <dbReference type="ARBA" id="ARBA00001974"/>
    </source>
</evidence>
<dbReference type="SUPFAM" id="SSF51905">
    <property type="entry name" value="FAD/NAD(P)-binding domain"/>
    <property type="match status" value="2"/>
</dbReference>
<evidence type="ECO:0000256" key="3">
    <source>
        <dbReference type="ARBA" id="ARBA00004524"/>
    </source>
</evidence>
<dbReference type="Proteomes" id="UP000492821">
    <property type="component" value="Unassembled WGS sequence"/>
</dbReference>
<dbReference type="InterPro" id="IPR020946">
    <property type="entry name" value="Flavin_mOase-like"/>
</dbReference>
<comment type="subcellular location">
    <subcellularLocation>
        <location evidence="2">Endoplasmic reticulum membrane</location>
        <topology evidence="2">Single-pass membrane protein</topology>
    </subcellularLocation>
    <subcellularLocation>
        <location evidence="3">Microsome membrane</location>
    </subcellularLocation>
</comment>
<evidence type="ECO:0000256" key="20">
    <source>
        <dbReference type="ARBA" id="ARBA00047338"/>
    </source>
</evidence>
<comment type="cofactor">
    <cofactor evidence="1 33 34">
        <name>FAD</name>
        <dbReference type="ChEBI" id="CHEBI:57692"/>
    </cofactor>
</comment>
<evidence type="ECO:0000256" key="34">
    <source>
        <dbReference type="RuleBase" id="RU361177"/>
    </source>
</evidence>
<evidence type="ECO:0000256" key="21">
    <source>
        <dbReference type="ARBA" id="ARBA00047426"/>
    </source>
</evidence>
<dbReference type="AlphaFoldDB" id="A0A7E5A2E1"/>
<evidence type="ECO:0000313" key="37">
    <source>
        <dbReference type="WBParaSite" id="Pan_g993.t1"/>
    </source>
</evidence>
<organism evidence="36 37">
    <name type="scientific">Panagrellus redivivus</name>
    <name type="common">Microworm</name>
    <dbReference type="NCBI Taxonomy" id="6233"/>
    <lineage>
        <taxon>Eukaryota</taxon>
        <taxon>Metazoa</taxon>
        <taxon>Ecdysozoa</taxon>
        <taxon>Nematoda</taxon>
        <taxon>Chromadorea</taxon>
        <taxon>Rhabditida</taxon>
        <taxon>Tylenchina</taxon>
        <taxon>Panagrolaimomorpha</taxon>
        <taxon>Panagrolaimoidea</taxon>
        <taxon>Panagrolaimidae</taxon>
        <taxon>Panagrellus</taxon>
    </lineage>
</organism>
<dbReference type="GO" id="GO:0006629">
    <property type="term" value="P:lipid metabolic process"/>
    <property type="evidence" value="ECO:0007669"/>
    <property type="project" value="UniProtKB-KW"/>
</dbReference>
<evidence type="ECO:0000256" key="10">
    <source>
        <dbReference type="ARBA" id="ARBA00022827"/>
    </source>
</evidence>
<comment type="function">
    <text evidence="19">Broad spectrum monooxygenase that catalyzes the oxygenation of a wide variety of nitrogen- and sulfur-containing compounds including xenobiotics. Catalyzes the S-oxygenation of hypotaurine to produce taurine, an organic osmolyte involved in cell volume regulation as well as a variety of cytoprotective and developmental processes. In vitro, catalyzes the N-oxygenation of trimethylamine (TMA) to produce trimethylamine N-oxide (TMAO) and could therefore participate to the detoxification of this compound that is generated by the action of gut microbiota from dietary precursors such as choline, choline containing compounds, betaine or L-carnitine.</text>
</comment>
<keyword evidence="15 33" id="KW-0503">Monooxygenase</keyword>
<evidence type="ECO:0000256" key="18">
    <source>
        <dbReference type="ARBA" id="ARBA00045722"/>
    </source>
</evidence>
<evidence type="ECO:0000256" key="14">
    <source>
        <dbReference type="ARBA" id="ARBA00023002"/>
    </source>
</evidence>
<evidence type="ECO:0000256" key="15">
    <source>
        <dbReference type="ARBA" id="ARBA00023033"/>
    </source>
</evidence>
<evidence type="ECO:0000256" key="31">
    <source>
        <dbReference type="ARBA" id="ARBA00049443"/>
    </source>
</evidence>
<evidence type="ECO:0000256" key="26">
    <source>
        <dbReference type="ARBA" id="ARBA00048041"/>
    </source>
</evidence>
<keyword evidence="9 33" id="KW-0256">Endoplasmic reticulum</keyword>
<dbReference type="GO" id="GO:0016174">
    <property type="term" value="F:NAD(P)H oxidase H2O2-forming activity"/>
    <property type="evidence" value="ECO:0007669"/>
    <property type="project" value="UniProtKB-EC"/>
</dbReference>
<comment type="catalytic activity">
    <reaction evidence="24">
        <text>NADPH + O2 + H(+) = H2O2 + NADP(+)</text>
        <dbReference type="Rhea" id="RHEA:11260"/>
        <dbReference type="ChEBI" id="CHEBI:15378"/>
        <dbReference type="ChEBI" id="CHEBI:15379"/>
        <dbReference type="ChEBI" id="CHEBI:16240"/>
        <dbReference type="ChEBI" id="CHEBI:57783"/>
        <dbReference type="ChEBI" id="CHEBI:58349"/>
        <dbReference type="EC" id="1.6.3.1"/>
    </reaction>
    <physiologicalReaction direction="left-to-right" evidence="24">
        <dbReference type="Rhea" id="RHEA:11261"/>
    </physiologicalReaction>
</comment>
<proteinExistence type="inferred from homology"/>
<keyword evidence="13 35" id="KW-1133">Transmembrane helix</keyword>
<keyword evidence="16" id="KW-0443">Lipid metabolism</keyword>
<evidence type="ECO:0000256" key="24">
    <source>
        <dbReference type="ARBA" id="ARBA00047864"/>
    </source>
</evidence>
<evidence type="ECO:0000256" key="8">
    <source>
        <dbReference type="ARBA" id="ARBA00022692"/>
    </source>
</evidence>
<keyword evidence="10 33" id="KW-0274">FAD</keyword>
<evidence type="ECO:0000256" key="12">
    <source>
        <dbReference type="ARBA" id="ARBA00022857"/>
    </source>
</evidence>
<comment type="catalytic activity">
    <reaction evidence="26">
        <text>hypotaurine + NADPH + O2 + H(+) = taurine + NADP(+) + H2O</text>
        <dbReference type="Rhea" id="RHEA:69819"/>
        <dbReference type="ChEBI" id="CHEBI:15377"/>
        <dbReference type="ChEBI" id="CHEBI:15378"/>
        <dbReference type="ChEBI" id="CHEBI:15379"/>
        <dbReference type="ChEBI" id="CHEBI:57783"/>
        <dbReference type="ChEBI" id="CHEBI:57853"/>
        <dbReference type="ChEBI" id="CHEBI:58349"/>
        <dbReference type="ChEBI" id="CHEBI:507393"/>
        <dbReference type="EC" id="1.14.13.8"/>
    </reaction>
    <physiologicalReaction direction="left-to-right" evidence="26">
        <dbReference type="Rhea" id="RHEA:69820"/>
    </physiologicalReaction>
</comment>
<dbReference type="EC" id="1.-.-.-" evidence="34"/>
<comment type="catalytic activity">
    <reaction evidence="22">
        <text>heptan-2-one + NADPH + O2 + H(+) = pentyl acetate + NADP(+) + H2O</text>
        <dbReference type="Rhea" id="RHEA:54836"/>
        <dbReference type="ChEBI" id="CHEBI:5672"/>
        <dbReference type="ChEBI" id="CHEBI:15377"/>
        <dbReference type="ChEBI" id="CHEBI:15378"/>
        <dbReference type="ChEBI" id="CHEBI:15379"/>
        <dbReference type="ChEBI" id="CHEBI:57783"/>
        <dbReference type="ChEBI" id="CHEBI:58349"/>
        <dbReference type="ChEBI" id="CHEBI:87362"/>
    </reaction>
    <physiologicalReaction direction="left-to-right" evidence="22">
        <dbReference type="Rhea" id="RHEA:54837"/>
    </physiologicalReaction>
</comment>
<comment type="catalytic activity">
    <reaction evidence="27">
        <text>trimethylamine + NADPH + O2 = trimethylamine N-oxide + NADP(+) + H2O</text>
        <dbReference type="Rhea" id="RHEA:31979"/>
        <dbReference type="ChEBI" id="CHEBI:15377"/>
        <dbReference type="ChEBI" id="CHEBI:15379"/>
        <dbReference type="ChEBI" id="CHEBI:15724"/>
        <dbReference type="ChEBI" id="CHEBI:57783"/>
        <dbReference type="ChEBI" id="CHEBI:58349"/>
        <dbReference type="ChEBI" id="CHEBI:58389"/>
        <dbReference type="EC" id="1.14.13.148"/>
    </reaction>
    <physiologicalReaction direction="left-to-right" evidence="27">
        <dbReference type="Rhea" id="RHEA:31980"/>
    </physiologicalReaction>
</comment>
<evidence type="ECO:0000256" key="2">
    <source>
        <dbReference type="ARBA" id="ARBA00004389"/>
    </source>
</evidence>
<evidence type="ECO:0000256" key="17">
    <source>
        <dbReference type="ARBA" id="ARBA00023136"/>
    </source>
</evidence>
<comment type="catalytic activity">
    <reaction evidence="25">
        <text>hexan-3-one + NADPH + O2 + H(+) = ethyl butanoate + NADP(+) + H2O</text>
        <dbReference type="Rhea" id="RHEA:54844"/>
        <dbReference type="ChEBI" id="CHEBI:15377"/>
        <dbReference type="ChEBI" id="CHEBI:15378"/>
        <dbReference type="ChEBI" id="CHEBI:15379"/>
        <dbReference type="ChEBI" id="CHEBI:57783"/>
        <dbReference type="ChEBI" id="CHEBI:58349"/>
        <dbReference type="ChEBI" id="CHEBI:88764"/>
        <dbReference type="ChEBI" id="CHEBI:89891"/>
    </reaction>
    <physiologicalReaction direction="left-to-right" evidence="25">
        <dbReference type="Rhea" id="RHEA:54845"/>
    </physiologicalReaction>
</comment>
<protein>
    <recommendedName>
        <fullName evidence="34">Flavin-containing monooxygenase</fullName>
        <ecNumber evidence="34">1.-.-.-</ecNumber>
    </recommendedName>
</protein>
<keyword evidence="6" id="KW-0597">Phosphoprotein</keyword>
<dbReference type="InterPro" id="IPR002257">
    <property type="entry name" value="Flavin_mOase_5"/>
</dbReference>
<evidence type="ECO:0000256" key="11">
    <source>
        <dbReference type="ARBA" id="ARBA00022848"/>
    </source>
</evidence>
<dbReference type="GO" id="GO:0050661">
    <property type="term" value="F:NADP binding"/>
    <property type="evidence" value="ECO:0007669"/>
    <property type="project" value="InterPro"/>
</dbReference>
<evidence type="ECO:0000313" key="36">
    <source>
        <dbReference type="Proteomes" id="UP000492821"/>
    </source>
</evidence>
<evidence type="ECO:0000256" key="19">
    <source>
        <dbReference type="ARBA" id="ARBA00045957"/>
    </source>
</evidence>
<evidence type="ECO:0000256" key="25">
    <source>
        <dbReference type="ARBA" id="ARBA00047977"/>
    </source>
</evidence>
<keyword evidence="36" id="KW-1185">Reference proteome</keyword>
<dbReference type="PRINTS" id="PR00370">
    <property type="entry name" value="FMOXYGENASE"/>
</dbReference>
<keyword evidence="7 33" id="KW-0285">Flavoprotein</keyword>
<comment type="catalytic activity">
    <reaction evidence="31">
        <text>N,N-dimethylaniline + NADPH + O2 + H(+) = N,N-dimethylaniline N-oxide + NADP(+) + H2O</text>
        <dbReference type="Rhea" id="RHEA:24468"/>
        <dbReference type="ChEBI" id="CHEBI:15377"/>
        <dbReference type="ChEBI" id="CHEBI:15378"/>
        <dbReference type="ChEBI" id="CHEBI:15379"/>
        <dbReference type="ChEBI" id="CHEBI:16269"/>
        <dbReference type="ChEBI" id="CHEBI:17735"/>
        <dbReference type="ChEBI" id="CHEBI:57783"/>
        <dbReference type="ChEBI" id="CHEBI:58349"/>
        <dbReference type="EC" id="1.14.13.8"/>
    </reaction>
    <physiologicalReaction direction="left-to-right" evidence="31">
        <dbReference type="Rhea" id="RHEA:24469"/>
    </physiologicalReaction>
</comment>
<comment type="catalytic activity">
    <reaction evidence="20">
        <text>hypotaurine + NADH + O2 + H(+) = taurine + NAD(+) + H2O</text>
        <dbReference type="Rhea" id="RHEA:74111"/>
        <dbReference type="ChEBI" id="CHEBI:15377"/>
        <dbReference type="ChEBI" id="CHEBI:15378"/>
        <dbReference type="ChEBI" id="CHEBI:15379"/>
        <dbReference type="ChEBI" id="CHEBI:57540"/>
        <dbReference type="ChEBI" id="CHEBI:57853"/>
        <dbReference type="ChEBI" id="CHEBI:57945"/>
        <dbReference type="ChEBI" id="CHEBI:507393"/>
        <dbReference type="EC" id="1.14.13.8"/>
    </reaction>
    <physiologicalReaction direction="left-to-right" evidence="20">
        <dbReference type="Rhea" id="RHEA:74112"/>
    </physiologicalReaction>
</comment>
<comment type="catalytic activity">
    <reaction evidence="29">
        <text>(2E)-geranial + NADPH + O2 + H(+) = (1E)-2,6-dimethylhepta-1,5-dien-1-yl formate + NADP(+) + H2O</text>
        <dbReference type="Rhea" id="RHEA:54860"/>
        <dbReference type="ChEBI" id="CHEBI:15377"/>
        <dbReference type="ChEBI" id="CHEBI:15378"/>
        <dbReference type="ChEBI" id="CHEBI:15379"/>
        <dbReference type="ChEBI" id="CHEBI:16980"/>
        <dbReference type="ChEBI" id="CHEBI:57783"/>
        <dbReference type="ChEBI" id="CHEBI:58349"/>
        <dbReference type="ChEBI" id="CHEBI:138375"/>
    </reaction>
    <physiologicalReaction direction="left-to-right" evidence="29">
        <dbReference type="Rhea" id="RHEA:54861"/>
    </physiologicalReaction>
</comment>
<evidence type="ECO:0000256" key="5">
    <source>
        <dbReference type="ARBA" id="ARBA00022481"/>
    </source>
</evidence>
<evidence type="ECO:0000256" key="13">
    <source>
        <dbReference type="ARBA" id="ARBA00022989"/>
    </source>
</evidence>
<dbReference type="Pfam" id="PF00743">
    <property type="entry name" value="FMO-like"/>
    <property type="match status" value="1"/>
</dbReference>
<evidence type="ECO:0000256" key="30">
    <source>
        <dbReference type="ARBA" id="ARBA00048990"/>
    </source>
</evidence>
<reference evidence="36" key="1">
    <citation type="journal article" date="2013" name="Genetics">
        <title>The draft genome and transcriptome of Panagrellus redivivus are shaped by the harsh demands of a free-living lifestyle.</title>
        <authorList>
            <person name="Srinivasan J."/>
            <person name="Dillman A.R."/>
            <person name="Macchietto M.G."/>
            <person name="Heikkinen L."/>
            <person name="Lakso M."/>
            <person name="Fracchia K.M."/>
            <person name="Antoshechkin I."/>
            <person name="Mortazavi A."/>
            <person name="Wong G."/>
            <person name="Sternberg P.W."/>
        </authorList>
    </citation>
    <scope>NUCLEOTIDE SEQUENCE [LARGE SCALE GENOMIC DNA]</scope>
    <source>
        <strain evidence="36">MT8872</strain>
    </source>
</reference>
<dbReference type="Gene3D" id="3.50.50.60">
    <property type="entry name" value="FAD/NAD(P)-binding domain"/>
    <property type="match status" value="1"/>
</dbReference>
<evidence type="ECO:0000256" key="29">
    <source>
        <dbReference type="ARBA" id="ARBA00048989"/>
    </source>
</evidence>
<evidence type="ECO:0000256" key="23">
    <source>
        <dbReference type="ARBA" id="ARBA00047855"/>
    </source>
</evidence>
<comment type="catalytic activity">
    <reaction evidence="21">
        <text>hexan-3-one + NADPH + O2 + H(+) = propyl propanoate + NADP(+) + H2O</text>
        <dbReference type="Rhea" id="RHEA:54848"/>
        <dbReference type="ChEBI" id="CHEBI:15377"/>
        <dbReference type="ChEBI" id="CHEBI:15378"/>
        <dbReference type="ChEBI" id="CHEBI:15379"/>
        <dbReference type="ChEBI" id="CHEBI:57783"/>
        <dbReference type="ChEBI" id="CHEBI:58349"/>
        <dbReference type="ChEBI" id="CHEBI:89828"/>
        <dbReference type="ChEBI" id="CHEBI:89891"/>
    </reaction>
    <physiologicalReaction direction="left-to-right" evidence="21">
        <dbReference type="Rhea" id="RHEA:54849"/>
    </physiologicalReaction>
</comment>
<sequence>MATNAPKKRVAIIGAAASGLPAIRHALLYDLEPVCFELTGEVGGLWRFKEGKRVTKGVLMSSVMRTTVINTSKEMTAYSDFPPAAEKPNFMPHHEMLDYLESYAKHHNLHKWIRFHHKVETIERHPGYKENGKWNVTFLDESDNRHTETFDAVLLANGHHSEPRWPAPFPGQENFKGTIIHSHDYTTHQGLEDKVVVVVGIGNSGGDVAVELSRIAKQVYLSTRRGTWICNRLIDGGKPFDSALNSRKQLYLSELLPERVKNYLGEKMLSEKFDHDAYGLKPKHRLYGAHPTVNDELPNRLANRTVKVKSNIKEYTENGIIFDDGTTVPHVDTVIYCTGFKFNFPLVENGNLIPVSDNVITLYMNMFAPELSDHNSIAILGLVQPWGSIMPISEMQARVFYDAFTGNTKLPDRDTMNIYVSKRRDSLLHRYVNTPRHTIQVDYSKYMDELADLIGAKPEIRKLALKDPLLAWKVFSGPATSYTYRLIGPKKWDGARDAIFTTEYRILAGMAPEGKISELKTKLDNQNNNNGVYGVAALGILLTFIYLLFSS</sequence>
<name>A0A7E5A2E1_PANRE</name>
<keyword evidence="5" id="KW-0488">Methylation</keyword>
<keyword evidence="17 33" id="KW-0472">Membrane</keyword>
<comment type="catalytic activity">
    <reaction evidence="23">
        <text>sulcatone + NADPH + O2 + H(+) = 4-methylpent-3-en-1-yl acetate + NADP(+) + H2O</text>
        <dbReference type="Rhea" id="RHEA:54864"/>
        <dbReference type="ChEBI" id="CHEBI:15377"/>
        <dbReference type="ChEBI" id="CHEBI:15378"/>
        <dbReference type="ChEBI" id="CHEBI:15379"/>
        <dbReference type="ChEBI" id="CHEBI:16310"/>
        <dbReference type="ChEBI" id="CHEBI:57783"/>
        <dbReference type="ChEBI" id="CHEBI:58349"/>
        <dbReference type="ChEBI" id="CHEBI:138373"/>
    </reaction>
    <physiologicalReaction direction="left-to-right" evidence="23">
        <dbReference type="Rhea" id="RHEA:54865"/>
    </physiologicalReaction>
</comment>
<dbReference type="GO" id="GO:0050660">
    <property type="term" value="F:flavin adenine dinucleotide binding"/>
    <property type="evidence" value="ECO:0007669"/>
    <property type="project" value="InterPro"/>
</dbReference>
<comment type="similarity">
    <text evidence="4 33 34">Belongs to the FMO family.</text>
</comment>
<keyword evidence="11" id="KW-0492">Microsome</keyword>
<keyword evidence="12 33" id="KW-0521">NADP</keyword>
<evidence type="ECO:0000256" key="4">
    <source>
        <dbReference type="ARBA" id="ARBA00009183"/>
    </source>
</evidence>
<keyword evidence="14 33" id="KW-0560">Oxidoreductase</keyword>
<comment type="catalytic activity">
    <reaction evidence="28">
        <text>octan-3-one + NADPH + O2 + H(+) = ethyl hexanoate + NADP(+) + H2O</text>
        <dbReference type="Rhea" id="RHEA:54856"/>
        <dbReference type="ChEBI" id="CHEBI:15377"/>
        <dbReference type="ChEBI" id="CHEBI:15378"/>
        <dbReference type="ChEBI" id="CHEBI:15379"/>
        <dbReference type="ChEBI" id="CHEBI:57783"/>
        <dbReference type="ChEBI" id="CHEBI:58349"/>
        <dbReference type="ChEBI" id="CHEBI:80946"/>
        <dbReference type="ChEBI" id="CHEBI:86055"/>
    </reaction>
    <physiologicalReaction direction="left-to-right" evidence="28">
        <dbReference type="Rhea" id="RHEA:54857"/>
    </physiologicalReaction>
</comment>
<feature type="transmembrane region" description="Helical" evidence="35">
    <location>
        <begin position="531"/>
        <end position="549"/>
    </location>
</feature>
<evidence type="ECO:0000256" key="22">
    <source>
        <dbReference type="ARBA" id="ARBA00047574"/>
    </source>
</evidence>
<dbReference type="PANTHER" id="PTHR23023">
    <property type="entry name" value="DIMETHYLANILINE MONOOXYGENASE"/>
    <property type="match status" value="1"/>
</dbReference>
<dbReference type="WBParaSite" id="Pan_g993.t1">
    <property type="protein sequence ID" value="Pan_g993.t1"/>
    <property type="gene ID" value="Pan_g993"/>
</dbReference>
<dbReference type="PIRSF" id="PIRSF000332">
    <property type="entry name" value="FMO"/>
    <property type="match status" value="1"/>
</dbReference>
<evidence type="ECO:0000256" key="7">
    <source>
        <dbReference type="ARBA" id="ARBA00022630"/>
    </source>
</evidence>
<keyword evidence="8 35" id="KW-0812">Transmembrane</keyword>
<evidence type="ECO:0000256" key="6">
    <source>
        <dbReference type="ARBA" id="ARBA00022553"/>
    </source>
</evidence>
<dbReference type="InterPro" id="IPR036188">
    <property type="entry name" value="FAD/NAD-bd_sf"/>
</dbReference>
<evidence type="ECO:0000256" key="35">
    <source>
        <dbReference type="SAM" id="Phobius"/>
    </source>
</evidence>
<dbReference type="PRINTS" id="PR01125">
    <property type="entry name" value="FMOXYGENASE5"/>
</dbReference>
<evidence type="ECO:0000256" key="33">
    <source>
        <dbReference type="PIRNR" id="PIRNR000332"/>
    </source>
</evidence>
<evidence type="ECO:0000256" key="27">
    <source>
        <dbReference type="ARBA" id="ARBA00048088"/>
    </source>
</evidence>